<evidence type="ECO:0000256" key="5">
    <source>
        <dbReference type="SAM" id="Phobius"/>
    </source>
</evidence>
<dbReference type="GO" id="GO:0009897">
    <property type="term" value="C:external side of plasma membrane"/>
    <property type="evidence" value="ECO:0007669"/>
    <property type="project" value="TreeGrafter"/>
</dbReference>
<proteinExistence type="predicted"/>
<dbReference type="GeneTree" id="ENSGT00730000111885"/>
<dbReference type="RefSeq" id="XP_020500035.1">
    <property type="nucleotide sequence ID" value="XM_020644379.3"/>
</dbReference>
<evidence type="ECO:0000256" key="1">
    <source>
        <dbReference type="ARBA" id="ARBA00004251"/>
    </source>
</evidence>
<keyword evidence="9" id="KW-1185">Reference proteome</keyword>
<dbReference type="InterPro" id="IPR013783">
    <property type="entry name" value="Ig-like_fold"/>
</dbReference>
<evidence type="ECO:0000256" key="3">
    <source>
        <dbReference type="ARBA" id="ARBA00022729"/>
    </source>
</evidence>
<dbReference type="PANTHER" id="PTHR10570">
    <property type="entry name" value="T-CELL SURFACE GLYCOPROTEIN CD3 GAMMA CHAIN / DELTA CHAIN"/>
    <property type="match status" value="1"/>
</dbReference>
<evidence type="ECO:0000313" key="9">
    <source>
        <dbReference type="Proteomes" id="UP000261660"/>
    </source>
</evidence>
<feature type="chain" id="PRO_5018666621" evidence="6">
    <location>
        <begin position="23"/>
        <end position="175"/>
    </location>
</feature>
<dbReference type="InParanoid" id="A0A3Q3FAU1"/>
<dbReference type="Gene3D" id="2.60.40.10">
    <property type="entry name" value="Immunoglobulins"/>
    <property type="match status" value="1"/>
</dbReference>
<reference evidence="8" key="1">
    <citation type="submission" date="2025-08" db="UniProtKB">
        <authorList>
            <consortium name="Ensembl"/>
        </authorList>
    </citation>
    <scope>IDENTIFICATION</scope>
</reference>
<dbReference type="STRING" id="56723.ENSLBEP00000016724"/>
<dbReference type="Proteomes" id="UP000261660">
    <property type="component" value="Unplaced"/>
</dbReference>
<keyword evidence="3 6" id="KW-0732">Signal</keyword>
<organism evidence="8 9">
    <name type="scientific">Labrus bergylta</name>
    <name type="common">ballan wrasse</name>
    <dbReference type="NCBI Taxonomy" id="56723"/>
    <lineage>
        <taxon>Eukaryota</taxon>
        <taxon>Metazoa</taxon>
        <taxon>Chordata</taxon>
        <taxon>Craniata</taxon>
        <taxon>Vertebrata</taxon>
        <taxon>Euteleostomi</taxon>
        <taxon>Actinopterygii</taxon>
        <taxon>Neopterygii</taxon>
        <taxon>Teleostei</taxon>
        <taxon>Neoteleostei</taxon>
        <taxon>Acanthomorphata</taxon>
        <taxon>Eupercaria</taxon>
        <taxon>Labriformes</taxon>
        <taxon>Labridae</taxon>
        <taxon>Labrus</taxon>
    </lineage>
</organism>
<dbReference type="AlphaFoldDB" id="A0A3Q3FAU1"/>
<keyword evidence="5" id="KW-0812">Transmembrane</keyword>
<keyword evidence="5" id="KW-0472">Membrane</keyword>
<dbReference type="GO" id="GO:0004888">
    <property type="term" value="F:transmembrane signaling receptor activity"/>
    <property type="evidence" value="ECO:0007669"/>
    <property type="project" value="TreeGrafter"/>
</dbReference>
<dbReference type="GO" id="GO:0007166">
    <property type="term" value="P:cell surface receptor signaling pathway"/>
    <property type="evidence" value="ECO:0007669"/>
    <property type="project" value="TreeGrafter"/>
</dbReference>
<dbReference type="Ensembl" id="ENSLBET00000017670.1">
    <property type="protein sequence ID" value="ENSLBEP00000016724.1"/>
    <property type="gene ID" value="ENSLBEG00000012908.1"/>
</dbReference>
<comment type="subcellular location">
    <subcellularLocation>
        <location evidence="1">Cell membrane</location>
        <topology evidence="1">Single-pass type I membrane protein</topology>
    </subcellularLocation>
</comment>
<protein>
    <submittedName>
        <fullName evidence="8">CD3e molecule</fullName>
    </submittedName>
</protein>
<feature type="signal peptide" evidence="6">
    <location>
        <begin position="1"/>
        <end position="22"/>
    </location>
</feature>
<dbReference type="GeneID" id="109991935"/>
<dbReference type="InterPro" id="IPR032052">
    <property type="entry name" value="Ig_4"/>
</dbReference>
<dbReference type="OrthoDB" id="9947847at2759"/>
<feature type="compositionally biased region" description="Polar residues" evidence="4">
    <location>
        <begin position="161"/>
        <end position="175"/>
    </location>
</feature>
<reference evidence="8" key="2">
    <citation type="submission" date="2025-09" db="UniProtKB">
        <authorList>
            <consortium name="Ensembl"/>
        </authorList>
    </citation>
    <scope>IDENTIFICATION</scope>
</reference>
<dbReference type="GO" id="GO:0042105">
    <property type="term" value="C:alpha-beta T cell receptor complex"/>
    <property type="evidence" value="ECO:0007669"/>
    <property type="project" value="TreeGrafter"/>
</dbReference>
<accession>A0A3Q3FAU1</accession>
<dbReference type="InterPro" id="IPR015484">
    <property type="entry name" value="CD3_esu/gsu/dsu"/>
</dbReference>
<dbReference type="PANTHER" id="PTHR10570:SF9">
    <property type="entry name" value="T-CELL SURFACE GLYCOPROTEIN CD3 EPSILON CHAIN"/>
    <property type="match status" value="1"/>
</dbReference>
<evidence type="ECO:0000256" key="4">
    <source>
        <dbReference type="SAM" id="MobiDB-lite"/>
    </source>
</evidence>
<sequence>MTSISVGAALTVLLLFISPADAADGDVEFWRETVTMTCPEEGTWYEKGNSEMTDLKENKTYVFKYENKKKGLYHCVHDVDKKYYFYVQGKACENCFELNPLVFALAIIVDVIGTAFVMMIIYRCGKKRRSDGLSNASTAPARRGGRAPPLPSPDYEPLNPHTRNQDPYSTVSRTG</sequence>
<keyword evidence="2" id="KW-1003">Cell membrane</keyword>
<dbReference type="Pfam" id="PF16680">
    <property type="entry name" value="Ig_4"/>
    <property type="match status" value="1"/>
</dbReference>
<evidence type="ECO:0000256" key="6">
    <source>
        <dbReference type="SAM" id="SignalP"/>
    </source>
</evidence>
<feature type="transmembrane region" description="Helical" evidence="5">
    <location>
        <begin position="101"/>
        <end position="122"/>
    </location>
</feature>
<name>A0A3Q3FAU1_9LABR</name>
<evidence type="ECO:0000256" key="2">
    <source>
        <dbReference type="ARBA" id="ARBA00022475"/>
    </source>
</evidence>
<evidence type="ECO:0000259" key="7">
    <source>
        <dbReference type="Pfam" id="PF16680"/>
    </source>
</evidence>
<evidence type="ECO:0000313" key="8">
    <source>
        <dbReference type="Ensembl" id="ENSLBEP00000016724.1"/>
    </source>
</evidence>
<feature type="region of interest" description="Disordered" evidence="4">
    <location>
        <begin position="130"/>
        <end position="175"/>
    </location>
</feature>
<dbReference type="GO" id="GO:0045059">
    <property type="term" value="P:positive thymic T cell selection"/>
    <property type="evidence" value="ECO:0007669"/>
    <property type="project" value="TreeGrafter"/>
</dbReference>
<feature type="domain" description="CD3 gamma/delta subunit Ig-like" evidence="7">
    <location>
        <begin position="32"/>
        <end position="98"/>
    </location>
</feature>
<keyword evidence="5" id="KW-1133">Transmembrane helix</keyword>